<sequence>MATDITKIWEYPLMNPDEVIDGLEGLIKAMPVLYGPNFIGTNFSPMCCNIRTGDKMERTCFLKGHQSYCCEWIRVDGHRVRCGVRLKVESGGCGTHRAKTMEHSNNLLIKNLIAGKLNSITWEQLNDPLKTAENKAVAAQSRVIDETKEAILAEHNQRIEELDAVGFLPQANPAVYNVHVAFNDNKIQKDRTMAEERRMRAAERRTGAAGKSGLVGKLKNMASNVKGAVTSEQSARQLTGIENERLGTSSYVKSGAKKSNRPDPSVFKNKRGGKNISDLPS</sequence>
<gene>
    <name evidence="2" type="ORF">EKO04_009950</name>
</gene>
<accession>A0A8H7MEK2</accession>
<feature type="region of interest" description="Disordered" evidence="1">
    <location>
        <begin position="227"/>
        <end position="281"/>
    </location>
</feature>
<proteinExistence type="predicted"/>
<protein>
    <submittedName>
        <fullName evidence="2">Uncharacterized protein</fullName>
    </submittedName>
</protein>
<keyword evidence="3" id="KW-1185">Reference proteome</keyword>
<organism evidence="2 3">
    <name type="scientific">Ascochyta lentis</name>
    <dbReference type="NCBI Taxonomy" id="205686"/>
    <lineage>
        <taxon>Eukaryota</taxon>
        <taxon>Fungi</taxon>
        <taxon>Dikarya</taxon>
        <taxon>Ascomycota</taxon>
        <taxon>Pezizomycotina</taxon>
        <taxon>Dothideomycetes</taxon>
        <taxon>Pleosporomycetidae</taxon>
        <taxon>Pleosporales</taxon>
        <taxon>Pleosporineae</taxon>
        <taxon>Didymellaceae</taxon>
        <taxon>Ascochyta</taxon>
    </lineage>
</organism>
<evidence type="ECO:0000256" key="1">
    <source>
        <dbReference type="SAM" id="MobiDB-lite"/>
    </source>
</evidence>
<reference evidence="2" key="1">
    <citation type="submission" date="2018-12" db="EMBL/GenBank/DDBJ databases">
        <authorList>
            <person name="Syme R.A."/>
            <person name="Farfan-Caceres L."/>
            <person name="Lichtenzveig J."/>
        </authorList>
    </citation>
    <scope>NUCLEOTIDE SEQUENCE</scope>
    <source>
        <strain evidence="2">Al4</strain>
    </source>
</reference>
<dbReference type="EMBL" id="RZGK01000019">
    <property type="protein sequence ID" value="KAF9692035.1"/>
    <property type="molecule type" value="Genomic_DNA"/>
</dbReference>
<dbReference type="Proteomes" id="UP000651452">
    <property type="component" value="Unassembled WGS sequence"/>
</dbReference>
<evidence type="ECO:0000313" key="3">
    <source>
        <dbReference type="Proteomes" id="UP000651452"/>
    </source>
</evidence>
<name>A0A8H7MEK2_9PLEO</name>
<evidence type="ECO:0000313" key="2">
    <source>
        <dbReference type="EMBL" id="KAF9692035.1"/>
    </source>
</evidence>
<reference evidence="2" key="2">
    <citation type="submission" date="2020-09" db="EMBL/GenBank/DDBJ databases">
        <title>Reference genome assembly for Australian Ascochyta lentis isolate Al4.</title>
        <authorList>
            <person name="Lee R.C."/>
            <person name="Farfan-Caceres L.M."/>
            <person name="Debler J.W."/>
            <person name="Williams A.H."/>
            <person name="Henares B.M."/>
        </authorList>
    </citation>
    <scope>NUCLEOTIDE SEQUENCE</scope>
    <source>
        <strain evidence="2">Al4</strain>
    </source>
</reference>
<dbReference type="AlphaFoldDB" id="A0A8H7MEK2"/>
<comment type="caution">
    <text evidence="2">The sequence shown here is derived from an EMBL/GenBank/DDBJ whole genome shotgun (WGS) entry which is preliminary data.</text>
</comment>
<dbReference type="OrthoDB" id="3779365at2759"/>